<keyword evidence="5" id="KW-0804">Transcription</keyword>
<dbReference type="InterPro" id="IPR025662">
    <property type="entry name" value="Sigma_54_int_dom_ATP-bd_1"/>
</dbReference>
<evidence type="ECO:0000313" key="7">
    <source>
        <dbReference type="EMBL" id="SEF62343.1"/>
    </source>
</evidence>
<dbReference type="InterPro" id="IPR025944">
    <property type="entry name" value="Sigma_54_int_dom_CS"/>
</dbReference>
<gene>
    <name evidence="7" type="ORF">SAMN05421819_0616</name>
</gene>
<dbReference type="Proteomes" id="UP000236728">
    <property type="component" value="Unassembled WGS sequence"/>
</dbReference>
<evidence type="ECO:0000256" key="3">
    <source>
        <dbReference type="ARBA" id="ARBA00023015"/>
    </source>
</evidence>
<keyword evidence="1" id="KW-0547">Nucleotide-binding</keyword>
<dbReference type="SUPFAM" id="SSF52540">
    <property type="entry name" value="P-loop containing nucleoside triphosphate hydrolases"/>
    <property type="match status" value="1"/>
</dbReference>
<dbReference type="GO" id="GO:0005524">
    <property type="term" value="F:ATP binding"/>
    <property type="evidence" value="ECO:0007669"/>
    <property type="project" value="UniProtKB-KW"/>
</dbReference>
<keyword evidence="4" id="KW-0238">DNA-binding</keyword>
<dbReference type="PANTHER" id="PTHR32071">
    <property type="entry name" value="TRANSCRIPTIONAL REGULATORY PROTEIN"/>
    <property type="match status" value="1"/>
</dbReference>
<accession>A0A1H5THV3</accession>
<dbReference type="InterPro" id="IPR002078">
    <property type="entry name" value="Sigma_54_int"/>
</dbReference>
<evidence type="ECO:0000259" key="6">
    <source>
        <dbReference type="PROSITE" id="PS50045"/>
    </source>
</evidence>
<dbReference type="InterPro" id="IPR027417">
    <property type="entry name" value="P-loop_NTPase"/>
</dbReference>
<dbReference type="SUPFAM" id="SSF52172">
    <property type="entry name" value="CheY-like"/>
    <property type="match status" value="1"/>
</dbReference>
<dbReference type="SMART" id="SM00382">
    <property type="entry name" value="AAA"/>
    <property type="match status" value="1"/>
</dbReference>
<evidence type="ECO:0000256" key="5">
    <source>
        <dbReference type="ARBA" id="ARBA00023163"/>
    </source>
</evidence>
<dbReference type="Gene3D" id="3.40.50.2300">
    <property type="match status" value="1"/>
</dbReference>
<name>A0A1H5THV3_9BACT</name>
<dbReference type="FunFam" id="3.40.50.300:FF:000006">
    <property type="entry name" value="DNA-binding transcriptional regulator NtrC"/>
    <property type="match status" value="1"/>
</dbReference>
<evidence type="ECO:0000313" key="8">
    <source>
        <dbReference type="Proteomes" id="UP000236728"/>
    </source>
</evidence>
<dbReference type="InterPro" id="IPR025943">
    <property type="entry name" value="Sigma_54_int_dom_ATP-bd_2"/>
</dbReference>
<feature type="domain" description="Sigma-54 factor interaction" evidence="6">
    <location>
        <begin position="174"/>
        <end position="398"/>
    </location>
</feature>
<keyword evidence="3" id="KW-0805">Transcription regulation</keyword>
<dbReference type="Gene3D" id="1.10.8.60">
    <property type="match status" value="1"/>
</dbReference>
<dbReference type="PROSITE" id="PS50045">
    <property type="entry name" value="SIGMA54_INTERACT_4"/>
    <property type="match status" value="1"/>
</dbReference>
<dbReference type="InterPro" id="IPR058031">
    <property type="entry name" value="AAA_lid_NorR"/>
</dbReference>
<dbReference type="AlphaFoldDB" id="A0A1H5THV3"/>
<dbReference type="PROSITE" id="PS00688">
    <property type="entry name" value="SIGMA54_INTERACT_3"/>
    <property type="match status" value="1"/>
</dbReference>
<evidence type="ECO:0000256" key="1">
    <source>
        <dbReference type="ARBA" id="ARBA00022741"/>
    </source>
</evidence>
<dbReference type="GO" id="GO:0006355">
    <property type="term" value="P:regulation of DNA-templated transcription"/>
    <property type="evidence" value="ECO:0007669"/>
    <property type="project" value="InterPro"/>
</dbReference>
<protein>
    <submittedName>
        <fullName evidence="7">Response regulator receiver domain-containing protein</fullName>
    </submittedName>
</protein>
<keyword evidence="2" id="KW-0067">ATP-binding</keyword>
<organism evidence="7 8">
    <name type="scientific">Bryocella elongata</name>
    <dbReference type="NCBI Taxonomy" id="863522"/>
    <lineage>
        <taxon>Bacteria</taxon>
        <taxon>Pseudomonadati</taxon>
        <taxon>Acidobacteriota</taxon>
        <taxon>Terriglobia</taxon>
        <taxon>Terriglobales</taxon>
        <taxon>Acidobacteriaceae</taxon>
        <taxon>Bryocella</taxon>
    </lineage>
</organism>
<dbReference type="GO" id="GO:0003677">
    <property type="term" value="F:DNA binding"/>
    <property type="evidence" value="ECO:0007669"/>
    <property type="project" value="UniProtKB-KW"/>
</dbReference>
<keyword evidence="8" id="KW-1185">Reference proteome</keyword>
<dbReference type="PROSITE" id="PS00676">
    <property type="entry name" value="SIGMA54_INTERACT_2"/>
    <property type="match status" value="1"/>
</dbReference>
<dbReference type="InterPro" id="IPR003593">
    <property type="entry name" value="AAA+_ATPase"/>
</dbReference>
<evidence type="ECO:0000256" key="4">
    <source>
        <dbReference type="ARBA" id="ARBA00023125"/>
    </source>
</evidence>
<proteinExistence type="predicted"/>
<dbReference type="PROSITE" id="PS00675">
    <property type="entry name" value="SIGMA54_INTERACT_1"/>
    <property type="match status" value="1"/>
</dbReference>
<dbReference type="InterPro" id="IPR011006">
    <property type="entry name" value="CheY-like_superfamily"/>
</dbReference>
<evidence type="ECO:0000256" key="2">
    <source>
        <dbReference type="ARBA" id="ARBA00022840"/>
    </source>
</evidence>
<dbReference type="EMBL" id="FNVA01000001">
    <property type="protein sequence ID" value="SEF62343.1"/>
    <property type="molecule type" value="Genomic_DNA"/>
</dbReference>
<reference evidence="7 8" key="1">
    <citation type="submission" date="2016-10" db="EMBL/GenBank/DDBJ databases">
        <authorList>
            <person name="de Groot N.N."/>
        </authorList>
    </citation>
    <scope>NUCLEOTIDE SEQUENCE [LARGE SCALE GENOMIC DNA]</scope>
    <source>
        <strain evidence="7 8">DSM 22489</strain>
    </source>
</reference>
<dbReference type="CDD" id="cd00009">
    <property type="entry name" value="AAA"/>
    <property type="match status" value="1"/>
</dbReference>
<dbReference type="Pfam" id="PF00158">
    <property type="entry name" value="Sigma54_activat"/>
    <property type="match status" value="1"/>
</dbReference>
<dbReference type="Pfam" id="PF25601">
    <property type="entry name" value="AAA_lid_14"/>
    <property type="match status" value="1"/>
</dbReference>
<sequence length="413" mass="45433">MYLHEHYVVRGRLCQSESQIMSALPISEPVSAPAGAIITLLVSPNGRLRRELREKIVPPRWMLVEAQSGAEAFEYLHDSRVDLLLLDPMLPDLESTEFSSMVLERFPETQVLTLNTHTGQLVLGSTSPTPLATELSSLLHPQPSAPVPSWPVPPPALQSVMSARGGPDPGLPNVIGGSDAMRRVSELTRMVAQRDTTVLVTGESGTGKDLIAQAVHLLSPRHRHPLVVINCAAIPEALLEAELFGYTKGSFTGAVQSRIGRIHAAHGGTLFLDEIGDMPLSLQSKILRFLEQGEVQRIGGNDNLKVDVRVVAATNAALPQMVQQKLFREDLYFRLAIFPIRLPPLRERFGDVPRLAATFLARFAPHATLTEEALAMLRTHPWPGNVRELRNVMERASILLGNERELRGEHVVL</sequence>
<dbReference type="Gene3D" id="3.40.50.300">
    <property type="entry name" value="P-loop containing nucleotide triphosphate hydrolases"/>
    <property type="match status" value="1"/>
</dbReference>